<dbReference type="Gene3D" id="1.10.30.50">
    <property type="match status" value="1"/>
</dbReference>
<keyword evidence="2" id="KW-0540">Nuclease</keyword>
<dbReference type="GO" id="GO:0004519">
    <property type="term" value="F:endonuclease activity"/>
    <property type="evidence" value="ECO:0007669"/>
    <property type="project" value="UniProtKB-KW"/>
</dbReference>
<dbReference type="InterPro" id="IPR003615">
    <property type="entry name" value="HNH_nuc"/>
</dbReference>
<gene>
    <name evidence="2" type="ORF">HNQ81_003342</name>
</gene>
<feature type="domain" description="HNH" evidence="1">
    <location>
        <begin position="51"/>
        <end position="83"/>
    </location>
</feature>
<dbReference type="EMBL" id="JACHEO010000029">
    <property type="protein sequence ID" value="MBB5349586.1"/>
    <property type="molecule type" value="Genomic_DNA"/>
</dbReference>
<organism evidence="2 3">
    <name type="scientific">Desulfoprunum benzoelyticum</name>
    <dbReference type="NCBI Taxonomy" id="1506996"/>
    <lineage>
        <taxon>Bacteria</taxon>
        <taxon>Pseudomonadati</taxon>
        <taxon>Thermodesulfobacteriota</taxon>
        <taxon>Desulfobulbia</taxon>
        <taxon>Desulfobulbales</taxon>
        <taxon>Desulfobulbaceae</taxon>
        <taxon>Desulfoprunum</taxon>
    </lineage>
</organism>
<dbReference type="Proteomes" id="UP000539642">
    <property type="component" value="Unassembled WGS sequence"/>
</dbReference>
<dbReference type="RefSeq" id="WP_183352365.1">
    <property type="nucleotide sequence ID" value="NZ_JACHEO010000029.1"/>
</dbReference>
<dbReference type="CDD" id="cd00085">
    <property type="entry name" value="HNHc"/>
    <property type="match status" value="1"/>
</dbReference>
<reference evidence="2 3" key="1">
    <citation type="submission" date="2020-08" db="EMBL/GenBank/DDBJ databases">
        <title>Genomic Encyclopedia of Type Strains, Phase IV (KMG-IV): sequencing the most valuable type-strain genomes for metagenomic binning, comparative biology and taxonomic classification.</title>
        <authorList>
            <person name="Goeker M."/>
        </authorList>
    </citation>
    <scope>NUCLEOTIDE SEQUENCE [LARGE SCALE GENOMIC DNA]</scope>
    <source>
        <strain evidence="2 3">DSM 28570</strain>
    </source>
</reference>
<protein>
    <submittedName>
        <fullName evidence="2">5-methylcytosine-specific restriction endonuclease McrA</fullName>
    </submittedName>
</protein>
<name>A0A840UXP6_9BACT</name>
<proteinExistence type="predicted"/>
<dbReference type="AlphaFoldDB" id="A0A840UXP6"/>
<dbReference type="Pfam" id="PF01844">
    <property type="entry name" value="HNH"/>
    <property type="match status" value="1"/>
</dbReference>
<evidence type="ECO:0000259" key="1">
    <source>
        <dbReference type="Pfam" id="PF01844"/>
    </source>
</evidence>
<comment type="caution">
    <text evidence="2">The sequence shown here is derived from an EMBL/GenBank/DDBJ whole genome shotgun (WGS) entry which is preliminary data.</text>
</comment>
<accession>A0A840UXP6</accession>
<evidence type="ECO:0000313" key="2">
    <source>
        <dbReference type="EMBL" id="MBB5349586.1"/>
    </source>
</evidence>
<keyword evidence="2" id="KW-0378">Hydrolase</keyword>
<sequence length="119" mass="13469">MPSPIVKPRFEAFHKQAGRCYYCGSLMWLNDQEGFARKHSISISDAAKFKCTAEHLVARCDGGGNDRSNIVAACLFCNNTRHRMKNAPAPNKYKEHIQSRINKGKWHPKSLQHLVSFPA</sequence>
<dbReference type="GO" id="GO:0003676">
    <property type="term" value="F:nucleic acid binding"/>
    <property type="evidence" value="ECO:0007669"/>
    <property type="project" value="InterPro"/>
</dbReference>
<evidence type="ECO:0000313" key="3">
    <source>
        <dbReference type="Proteomes" id="UP000539642"/>
    </source>
</evidence>
<dbReference type="GO" id="GO:0008270">
    <property type="term" value="F:zinc ion binding"/>
    <property type="evidence" value="ECO:0007669"/>
    <property type="project" value="InterPro"/>
</dbReference>
<keyword evidence="2" id="KW-0255">Endonuclease</keyword>
<dbReference type="InterPro" id="IPR002711">
    <property type="entry name" value="HNH"/>
</dbReference>
<keyword evidence="3" id="KW-1185">Reference proteome</keyword>